<evidence type="ECO:0000313" key="2">
    <source>
        <dbReference type="Proteomes" id="UP000034786"/>
    </source>
</evidence>
<keyword evidence="2" id="KW-1185">Reference proteome</keyword>
<dbReference type="PATRIC" id="fig|284040.3.peg.5424"/>
<proteinExistence type="predicted"/>
<protein>
    <submittedName>
        <fullName evidence="1">Uncharacterized protein</fullName>
    </submittedName>
</protein>
<reference evidence="2" key="1">
    <citation type="submission" date="2015-02" db="EMBL/GenBank/DDBJ databases">
        <authorList>
            <person name="Ju K.-S."/>
            <person name="Doroghazi J.R."/>
            <person name="Metcalf W."/>
        </authorList>
    </citation>
    <scope>NUCLEOTIDE SEQUENCE [LARGE SCALE GENOMIC DNA]</scope>
    <source>
        <strain evidence="2">NRRL B-16380</strain>
    </source>
</reference>
<dbReference type="AlphaFoldDB" id="A0A0M2GJ70"/>
<gene>
    <name evidence="1" type="ORF">UK15_32975</name>
</gene>
<dbReference type="Proteomes" id="UP000034786">
    <property type="component" value="Unassembled WGS sequence"/>
</dbReference>
<dbReference type="EMBL" id="JYJH01000034">
    <property type="protein sequence ID" value="KJK35131.1"/>
    <property type="molecule type" value="Genomic_DNA"/>
</dbReference>
<accession>A0A0M2GJ70</accession>
<name>A0A0M2GJ70_9ACTN</name>
<evidence type="ECO:0000313" key="1">
    <source>
        <dbReference type="EMBL" id="KJK35131.1"/>
    </source>
</evidence>
<comment type="caution">
    <text evidence="1">The sequence shown here is derived from an EMBL/GenBank/DDBJ whole genome shotgun (WGS) entry which is preliminary data.</text>
</comment>
<organism evidence="1 2">
    <name type="scientific">Streptomyces variegatus</name>
    <dbReference type="NCBI Taxonomy" id="284040"/>
    <lineage>
        <taxon>Bacteria</taxon>
        <taxon>Bacillati</taxon>
        <taxon>Actinomycetota</taxon>
        <taxon>Actinomycetes</taxon>
        <taxon>Kitasatosporales</taxon>
        <taxon>Streptomycetaceae</taxon>
        <taxon>Streptomyces</taxon>
    </lineage>
</organism>
<sequence>MQRKLDDVLGRLLLTLAGVLHRGIASKTAVKDWKLRRNEVLRAAHRRGVPVEVLASRLGLTQSWVRYVIKNPKKAALEEAA</sequence>